<accession>A0A395GIP9</accession>
<dbReference type="GeneID" id="37219775"/>
<name>A0A395GIP9_9EURO</name>
<gene>
    <name evidence="1" type="ORF">BO80DRAFT_278857</name>
</gene>
<dbReference type="AlphaFoldDB" id="A0A395GIP9"/>
<keyword evidence="2" id="KW-1185">Reference proteome</keyword>
<dbReference type="EMBL" id="KZ824502">
    <property type="protein sequence ID" value="RAK95142.1"/>
    <property type="molecule type" value="Genomic_DNA"/>
</dbReference>
<dbReference type="RefSeq" id="XP_025569470.1">
    <property type="nucleotide sequence ID" value="XM_025714910.1"/>
</dbReference>
<proteinExistence type="predicted"/>
<dbReference type="VEuPathDB" id="FungiDB:BO80DRAFT_278857"/>
<evidence type="ECO:0000313" key="1">
    <source>
        <dbReference type="EMBL" id="RAK95142.1"/>
    </source>
</evidence>
<dbReference type="Proteomes" id="UP000249402">
    <property type="component" value="Unassembled WGS sequence"/>
</dbReference>
<organism evidence="1 2">
    <name type="scientific">Aspergillus ibericus CBS 121593</name>
    <dbReference type="NCBI Taxonomy" id="1448316"/>
    <lineage>
        <taxon>Eukaryota</taxon>
        <taxon>Fungi</taxon>
        <taxon>Dikarya</taxon>
        <taxon>Ascomycota</taxon>
        <taxon>Pezizomycotina</taxon>
        <taxon>Eurotiomycetes</taxon>
        <taxon>Eurotiomycetidae</taxon>
        <taxon>Eurotiales</taxon>
        <taxon>Aspergillaceae</taxon>
        <taxon>Aspergillus</taxon>
        <taxon>Aspergillus subgen. Circumdati</taxon>
    </lineage>
</organism>
<sequence>MHTGYRVLDVSTRVAVLRRVRNLVIIGLQMGTSPTRMTGARWWRWCWLRARSCPVSIQLDYVWLASCHAVWVCLSGFTSYSAVHATSLARKAFLTTTDLSRYHAPHTTGELVQQMLRGLRAHILVSQSLRMG</sequence>
<evidence type="ECO:0000313" key="2">
    <source>
        <dbReference type="Proteomes" id="UP000249402"/>
    </source>
</evidence>
<reference evidence="1 2" key="1">
    <citation type="submission" date="2018-02" db="EMBL/GenBank/DDBJ databases">
        <title>The genomes of Aspergillus section Nigri reveals drivers in fungal speciation.</title>
        <authorList>
            <consortium name="DOE Joint Genome Institute"/>
            <person name="Vesth T.C."/>
            <person name="Nybo J."/>
            <person name="Theobald S."/>
            <person name="Brandl J."/>
            <person name="Frisvad J.C."/>
            <person name="Nielsen K.F."/>
            <person name="Lyhne E.K."/>
            <person name="Kogle M.E."/>
            <person name="Kuo A."/>
            <person name="Riley R."/>
            <person name="Clum A."/>
            <person name="Nolan M."/>
            <person name="Lipzen A."/>
            <person name="Salamov A."/>
            <person name="Henrissat B."/>
            <person name="Wiebenga A."/>
            <person name="De vries R.P."/>
            <person name="Grigoriev I.V."/>
            <person name="Mortensen U.H."/>
            <person name="Andersen M.R."/>
            <person name="Baker S.E."/>
        </authorList>
    </citation>
    <scope>NUCLEOTIDE SEQUENCE [LARGE SCALE GENOMIC DNA]</scope>
    <source>
        <strain evidence="1 2">CBS 121593</strain>
    </source>
</reference>
<protein>
    <submittedName>
        <fullName evidence="1">Uncharacterized protein</fullName>
    </submittedName>
</protein>